<reference evidence="8 9" key="1">
    <citation type="submission" date="2017-06" db="EMBL/GenBank/DDBJ databases">
        <title>A platform for efficient transgenesis in Macrostomum lignano, a flatworm model organism for stem cell research.</title>
        <authorList>
            <person name="Berezikov E."/>
        </authorList>
    </citation>
    <scope>NUCLEOTIDE SEQUENCE [LARGE SCALE GENOMIC DNA]</scope>
    <source>
        <strain evidence="8">DV1</strain>
        <tissue evidence="8">Whole organism</tissue>
    </source>
</reference>
<gene>
    <name evidence="8" type="ORF">BOX15_Mlig026986g9</name>
</gene>
<dbReference type="GO" id="GO:0051123">
    <property type="term" value="P:RNA polymerase II preinitiation complex assembly"/>
    <property type="evidence" value="ECO:0007669"/>
    <property type="project" value="TreeGrafter"/>
</dbReference>
<dbReference type="Proteomes" id="UP000215902">
    <property type="component" value="Unassembled WGS sequence"/>
</dbReference>
<evidence type="ECO:0000313" key="8">
    <source>
        <dbReference type="EMBL" id="PAA53967.1"/>
    </source>
</evidence>
<evidence type="ECO:0000256" key="3">
    <source>
        <dbReference type="ARBA" id="ARBA00023015"/>
    </source>
</evidence>
<protein>
    <recommendedName>
        <fullName evidence="7">TAFII55 protein conserved region domain-containing protein</fullName>
    </recommendedName>
</protein>
<dbReference type="STRING" id="282301.A0A267DZD0"/>
<feature type="compositionally biased region" description="Acidic residues" evidence="6">
    <location>
        <begin position="249"/>
        <end position="277"/>
    </location>
</feature>
<dbReference type="AlphaFoldDB" id="A0A267DZD0"/>
<dbReference type="OrthoDB" id="153872at2759"/>
<keyword evidence="9" id="KW-1185">Reference proteome</keyword>
<feature type="compositionally biased region" description="Low complexity" evidence="6">
    <location>
        <begin position="123"/>
        <end position="132"/>
    </location>
</feature>
<proteinExistence type="inferred from homology"/>
<dbReference type="EMBL" id="NIVC01002993">
    <property type="protein sequence ID" value="PAA53967.1"/>
    <property type="molecule type" value="Genomic_DNA"/>
</dbReference>
<dbReference type="PANTHER" id="PTHR12228:SF0">
    <property type="entry name" value="TATA-BOX BINDING PROTEIN ASSOCIATED FACTOR 7"/>
    <property type="match status" value="1"/>
</dbReference>
<organism evidence="8 9">
    <name type="scientific">Macrostomum lignano</name>
    <dbReference type="NCBI Taxonomy" id="282301"/>
    <lineage>
        <taxon>Eukaryota</taxon>
        <taxon>Metazoa</taxon>
        <taxon>Spiralia</taxon>
        <taxon>Lophotrochozoa</taxon>
        <taxon>Platyhelminthes</taxon>
        <taxon>Rhabditophora</taxon>
        <taxon>Macrostomorpha</taxon>
        <taxon>Macrostomida</taxon>
        <taxon>Macrostomidae</taxon>
        <taxon>Macrostomum</taxon>
    </lineage>
</organism>
<accession>A0A267DZD0</accession>
<feature type="non-terminal residue" evidence="8">
    <location>
        <position position="1"/>
    </location>
</feature>
<feature type="domain" description="TAFII55 protein conserved region" evidence="7">
    <location>
        <begin position="16"/>
        <end position="186"/>
    </location>
</feature>
<sequence>QQTQPAQARGHAPVEPEQCLILRLPQPAADKLRGDIESGAQLQDRLSLEARQDLRSFTLTYDGETLPGRLVDLPCIVEGLKTADSRTFYKVANITQMLMCGEDAASALQTLQRSSGSRRRRSASASATVTATAEERMHQWDHGLTPPLRNVRRRRFRRVLRNRSMDMPELEKEVKRLLKNDMEAADVKWEVLTEEEASKLDSASSQQQQSQPSEQPAGSSQTVDDGSNNLMMATQLFGDISDSTSSGDNEGDDSDDEEGEGEAGDGDGEGGDDGADDAAEKADDIDMEED</sequence>
<feature type="region of interest" description="Disordered" evidence="6">
    <location>
        <begin position="198"/>
        <end position="290"/>
    </location>
</feature>
<evidence type="ECO:0000259" key="7">
    <source>
        <dbReference type="SMART" id="SM01370"/>
    </source>
</evidence>
<evidence type="ECO:0000256" key="5">
    <source>
        <dbReference type="ARBA" id="ARBA00023242"/>
    </source>
</evidence>
<comment type="subcellular location">
    <subcellularLocation>
        <location evidence="1">Nucleus</location>
    </subcellularLocation>
</comment>
<dbReference type="CDD" id="cd08047">
    <property type="entry name" value="TAF7"/>
    <property type="match status" value="1"/>
</dbReference>
<comment type="similarity">
    <text evidence="2">Belongs to the TAF7 family.</text>
</comment>
<keyword evidence="3" id="KW-0805">Transcription regulation</keyword>
<evidence type="ECO:0000256" key="1">
    <source>
        <dbReference type="ARBA" id="ARBA00004123"/>
    </source>
</evidence>
<evidence type="ECO:0000313" key="9">
    <source>
        <dbReference type="Proteomes" id="UP000215902"/>
    </source>
</evidence>
<dbReference type="PANTHER" id="PTHR12228">
    <property type="entry name" value="TRANSCRIPTION INITIATION FACTOR TFIID 55 KD SUBUNIT-RELATED"/>
    <property type="match status" value="1"/>
</dbReference>
<dbReference type="InterPro" id="IPR037817">
    <property type="entry name" value="TAF7"/>
</dbReference>
<feature type="region of interest" description="Disordered" evidence="6">
    <location>
        <begin position="112"/>
        <end position="134"/>
    </location>
</feature>
<dbReference type="SMART" id="SM01370">
    <property type="entry name" value="TAFII55_N"/>
    <property type="match status" value="1"/>
</dbReference>
<keyword evidence="5" id="KW-0539">Nucleus</keyword>
<dbReference type="Pfam" id="PF04658">
    <property type="entry name" value="TAFII55_N"/>
    <property type="match status" value="1"/>
</dbReference>
<keyword evidence="4" id="KW-0804">Transcription</keyword>
<evidence type="ECO:0000256" key="2">
    <source>
        <dbReference type="ARBA" id="ARBA00009368"/>
    </source>
</evidence>
<dbReference type="InterPro" id="IPR006751">
    <property type="entry name" value="TAFII55_prot_cons_reg"/>
</dbReference>
<evidence type="ECO:0000256" key="4">
    <source>
        <dbReference type="ARBA" id="ARBA00023163"/>
    </source>
</evidence>
<comment type="caution">
    <text evidence="8">The sequence shown here is derived from an EMBL/GenBank/DDBJ whole genome shotgun (WGS) entry which is preliminary data.</text>
</comment>
<feature type="compositionally biased region" description="Polar residues" evidence="6">
    <location>
        <begin position="222"/>
        <end position="232"/>
    </location>
</feature>
<name>A0A267DZD0_9PLAT</name>
<evidence type="ECO:0000256" key="6">
    <source>
        <dbReference type="SAM" id="MobiDB-lite"/>
    </source>
</evidence>
<dbReference type="GO" id="GO:0005669">
    <property type="term" value="C:transcription factor TFIID complex"/>
    <property type="evidence" value="ECO:0007669"/>
    <property type="project" value="InterPro"/>
</dbReference>
<dbReference type="GO" id="GO:0016251">
    <property type="term" value="F:RNA polymerase II general transcription initiation factor activity"/>
    <property type="evidence" value="ECO:0007669"/>
    <property type="project" value="TreeGrafter"/>
</dbReference>
<feature type="compositionally biased region" description="Low complexity" evidence="6">
    <location>
        <begin position="202"/>
        <end position="221"/>
    </location>
</feature>